<feature type="chain" id="PRO_5045452033" evidence="2">
    <location>
        <begin position="20"/>
        <end position="211"/>
    </location>
</feature>
<proteinExistence type="predicted"/>
<evidence type="ECO:0000313" key="4">
    <source>
        <dbReference type="Proteomes" id="UP001336835"/>
    </source>
</evidence>
<evidence type="ECO:0000256" key="2">
    <source>
        <dbReference type="SAM" id="SignalP"/>
    </source>
</evidence>
<keyword evidence="2" id="KW-0732">Signal</keyword>
<evidence type="ECO:0000313" key="3">
    <source>
        <dbReference type="EMBL" id="MEE1945890.1"/>
    </source>
</evidence>
<feature type="signal peptide" evidence="2">
    <location>
        <begin position="1"/>
        <end position="19"/>
    </location>
</feature>
<dbReference type="Proteomes" id="UP001336835">
    <property type="component" value="Unassembled WGS sequence"/>
</dbReference>
<protein>
    <submittedName>
        <fullName evidence="3">Uncharacterized protein</fullName>
    </submittedName>
</protein>
<reference evidence="3 4" key="1">
    <citation type="submission" date="2024-01" db="EMBL/GenBank/DDBJ databases">
        <title>Pedobacter sp. nov., isolated from fresh soil.</title>
        <authorList>
            <person name="Le N.T.T."/>
        </authorList>
    </citation>
    <scope>NUCLEOTIDE SEQUENCE [LARGE SCALE GENOMIC DNA]</scope>
    <source>
        <strain evidence="3 4">KR3-3</strain>
    </source>
</reference>
<sequence length="211" mass="23935">MKNTILLASLLTVSTVLKAQQTVNQTINVMSNGINSTELLLYKQDNTNYHSLYSNSTGIGLFNSTSNKTNFFINYADNIGIGTTTPNEKLSVNGKIRAKEIKVETANWPDYVFAEGYQVGTLEALESYIKANKRLPEMPSAKEVETNGLQLGEMLKLQQKKIEELTLLLIEQNKQLQNLREKNKELLEEKNKNLQQEERIAKLEALIKRKK</sequence>
<accession>A0ABU7I8T5</accession>
<keyword evidence="4" id="KW-1185">Reference proteome</keyword>
<keyword evidence="1" id="KW-0175">Coiled coil</keyword>
<dbReference type="RefSeq" id="WP_330108209.1">
    <property type="nucleotide sequence ID" value="NZ_JAZDQT010000002.1"/>
</dbReference>
<name>A0ABU7I8T5_9SPHI</name>
<feature type="coiled-coil region" evidence="1">
    <location>
        <begin position="155"/>
        <end position="206"/>
    </location>
</feature>
<evidence type="ECO:0000256" key="1">
    <source>
        <dbReference type="SAM" id="Coils"/>
    </source>
</evidence>
<comment type="caution">
    <text evidence="3">The sequence shown here is derived from an EMBL/GenBank/DDBJ whole genome shotgun (WGS) entry which is preliminary data.</text>
</comment>
<dbReference type="EMBL" id="JAZDQT010000002">
    <property type="protein sequence ID" value="MEE1945890.1"/>
    <property type="molecule type" value="Genomic_DNA"/>
</dbReference>
<organism evidence="3 4">
    <name type="scientific">Pedobacter albus</name>
    <dbReference type="NCBI Taxonomy" id="3113905"/>
    <lineage>
        <taxon>Bacteria</taxon>
        <taxon>Pseudomonadati</taxon>
        <taxon>Bacteroidota</taxon>
        <taxon>Sphingobacteriia</taxon>
        <taxon>Sphingobacteriales</taxon>
        <taxon>Sphingobacteriaceae</taxon>
        <taxon>Pedobacter</taxon>
    </lineage>
</organism>
<gene>
    <name evidence="3" type="ORF">VRU48_12285</name>
</gene>